<feature type="transmembrane region" description="Helical" evidence="7">
    <location>
        <begin position="227"/>
        <end position="247"/>
    </location>
</feature>
<evidence type="ECO:0000256" key="6">
    <source>
        <dbReference type="ARBA" id="ARBA00023136"/>
    </source>
</evidence>
<evidence type="ECO:0000256" key="4">
    <source>
        <dbReference type="ARBA" id="ARBA00022692"/>
    </source>
</evidence>
<keyword evidence="6 7" id="KW-0472">Membrane</keyword>
<feature type="transmembrane region" description="Helical" evidence="7">
    <location>
        <begin position="64"/>
        <end position="88"/>
    </location>
</feature>
<evidence type="ECO:0000256" key="5">
    <source>
        <dbReference type="ARBA" id="ARBA00022989"/>
    </source>
</evidence>
<dbReference type="RefSeq" id="WP_106608961.1">
    <property type="nucleotide sequence ID" value="NZ_PYGJ01000008.1"/>
</dbReference>
<evidence type="ECO:0000256" key="3">
    <source>
        <dbReference type="ARBA" id="ARBA00022475"/>
    </source>
</evidence>
<evidence type="ECO:0000256" key="2">
    <source>
        <dbReference type="ARBA" id="ARBA00022448"/>
    </source>
</evidence>
<sequence length="309" mass="32893">METLISVILPVFVLIGFGYAAAWRGYFSEANVDGLMRFATNFAVPVLLFRAISTLDLGAEFDLIMMGSFYAGALISFTIGMLGAHYLFGRDWEDAIAIGFVCLFSNSVLLGLAITERAFGTQSLTGNFAIVSIHAPFCYGVGITVMEVFRARQTPGRKIIPTVLKAMFSNALILGISLGFVVNLAQIPVPGAITTAVNMLAGAALPAALFAMGGVLFRYRPEGDMRVILFCCAISLGLHPALTWTFGTLGGLSIDGFRSAVLTATMAPGINVYLFASMYGRAQRVAASTVLIGTAASIVTVWLWLSVIP</sequence>
<reference evidence="8 9" key="1">
    <citation type="submission" date="2018-03" db="EMBL/GenBank/DDBJ databases">
        <title>Genomic Encyclopedia of Archaeal and Bacterial Type Strains, Phase II (KMG-II): from individual species to whole genera.</title>
        <authorList>
            <person name="Goeker M."/>
        </authorList>
    </citation>
    <scope>NUCLEOTIDE SEQUENCE [LARGE SCALE GENOMIC DNA]</scope>
    <source>
        <strain evidence="8 9">DSM 100673</strain>
    </source>
</reference>
<keyword evidence="3" id="KW-1003">Cell membrane</keyword>
<name>A0A2P8FB75_9RHOB</name>
<comment type="caution">
    <text evidence="8">The sequence shown here is derived from an EMBL/GenBank/DDBJ whole genome shotgun (WGS) entry which is preliminary data.</text>
</comment>
<keyword evidence="5 7" id="KW-1133">Transmembrane helix</keyword>
<dbReference type="GO" id="GO:0055085">
    <property type="term" value="P:transmembrane transport"/>
    <property type="evidence" value="ECO:0007669"/>
    <property type="project" value="InterPro"/>
</dbReference>
<dbReference type="PANTHER" id="PTHR36838">
    <property type="entry name" value="AUXIN EFFLUX CARRIER FAMILY PROTEIN"/>
    <property type="match status" value="1"/>
</dbReference>
<proteinExistence type="predicted"/>
<evidence type="ECO:0000256" key="1">
    <source>
        <dbReference type="ARBA" id="ARBA00004141"/>
    </source>
</evidence>
<dbReference type="OrthoDB" id="9810457at2"/>
<dbReference type="InterPro" id="IPR004776">
    <property type="entry name" value="Mem_transp_PIN-like"/>
</dbReference>
<accession>A0A2P8FB75</accession>
<protein>
    <recommendedName>
        <fullName evidence="10">Malonate transporter</fullName>
    </recommendedName>
</protein>
<feature type="transmembrane region" description="Helical" evidence="7">
    <location>
        <begin position="95"/>
        <end position="114"/>
    </location>
</feature>
<comment type="subcellular location">
    <subcellularLocation>
        <location evidence="1">Membrane</location>
        <topology evidence="1">Multi-pass membrane protein</topology>
    </subcellularLocation>
</comment>
<evidence type="ECO:0008006" key="10">
    <source>
        <dbReference type="Google" id="ProtNLM"/>
    </source>
</evidence>
<evidence type="ECO:0000313" key="8">
    <source>
        <dbReference type="EMBL" id="PSL18975.1"/>
    </source>
</evidence>
<evidence type="ECO:0000313" key="9">
    <source>
        <dbReference type="Proteomes" id="UP000240418"/>
    </source>
</evidence>
<dbReference type="PANTHER" id="PTHR36838:SF3">
    <property type="entry name" value="TRANSPORTER AUXIN EFFLUX CARRIER EC FAMILY"/>
    <property type="match status" value="1"/>
</dbReference>
<keyword evidence="4 7" id="KW-0812">Transmembrane</keyword>
<organism evidence="8 9">
    <name type="scientific">Shimia abyssi</name>
    <dbReference type="NCBI Taxonomy" id="1662395"/>
    <lineage>
        <taxon>Bacteria</taxon>
        <taxon>Pseudomonadati</taxon>
        <taxon>Pseudomonadota</taxon>
        <taxon>Alphaproteobacteria</taxon>
        <taxon>Rhodobacterales</taxon>
        <taxon>Roseobacteraceae</taxon>
    </lineage>
</organism>
<dbReference type="AlphaFoldDB" id="A0A2P8FB75"/>
<feature type="transmembrane region" description="Helical" evidence="7">
    <location>
        <begin position="193"/>
        <end position="215"/>
    </location>
</feature>
<dbReference type="EMBL" id="PYGJ01000008">
    <property type="protein sequence ID" value="PSL18975.1"/>
    <property type="molecule type" value="Genomic_DNA"/>
</dbReference>
<feature type="transmembrane region" description="Helical" evidence="7">
    <location>
        <begin position="167"/>
        <end position="187"/>
    </location>
</feature>
<gene>
    <name evidence="8" type="ORF">CLV88_108155</name>
</gene>
<feature type="transmembrane region" description="Helical" evidence="7">
    <location>
        <begin position="126"/>
        <end position="146"/>
    </location>
</feature>
<keyword evidence="9" id="KW-1185">Reference proteome</keyword>
<dbReference type="GO" id="GO:0016020">
    <property type="term" value="C:membrane"/>
    <property type="evidence" value="ECO:0007669"/>
    <property type="project" value="UniProtKB-SubCell"/>
</dbReference>
<keyword evidence="2" id="KW-0813">Transport</keyword>
<feature type="transmembrane region" description="Helical" evidence="7">
    <location>
        <begin position="259"/>
        <end position="276"/>
    </location>
</feature>
<dbReference type="Pfam" id="PF03547">
    <property type="entry name" value="Mem_trans"/>
    <property type="match status" value="1"/>
</dbReference>
<feature type="transmembrane region" description="Helical" evidence="7">
    <location>
        <begin position="285"/>
        <end position="305"/>
    </location>
</feature>
<evidence type="ECO:0000256" key="7">
    <source>
        <dbReference type="SAM" id="Phobius"/>
    </source>
</evidence>
<dbReference type="Proteomes" id="UP000240418">
    <property type="component" value="Unassembled WGS sequence"/>
</dbReference>
<feature type="transmembrane region" description="Helical" evidence="7">
    <location>
        <begin position="6"/>
        <end position="23"/>
    </location>
</feature>